<dbReference type="InterPro" id="IPR016047">
    <property type="entry name" value="M23ase_b-sheet_dom"/>
</dbReference>
<dbReference type="SUPFAM" id="SSF51261">
    <property type="entry name" value="Duplicated hybrid motif"/>
    <property type="match status" value="1"/>
</dbReference>
<evidence type="ECO:0000313" key="6">
    <source>
        <dbReference type="Proteomes" id="UP000392064"/>
    </source>
</evidence>
<dbReference type="AlphaFoldDB" id="A0A5Q2MG43"/>
<protein>
    <submittedName>
        <fullName evidence="5">Peptidoglycan DD-metalloendopeptidase family protein</fullName>
    </submittedName>
</protein>
<dbReference type="KEGG" id="aef:GEV26_04530"/>
<dbReference type="InterPro" id="IPR050570">
    <property type="entry name" value="Cell_wall_metabolism_enzyme"/>
</dbReference>
<evidence type="ECO:0000313" key="5">
    <source>
        <dbReference type="EMBL" id="QGG40689.1"/>
    </source>
</evidence>
<dbReference type="CDD" id="cd12797">
    <property type="entry name" value="M23_peptidase"/>
    <property type="match status" value="1"/>
</dbReference>
<keyword evidence="6" id="KW-1185">Reference proteome</keyword>
<proteinExistence type="predicted"/>
<dbReference type="GO" id="GO:0004222">
    <property type="term" value="F:metalloendopeptidase activity"/>
    <property type="evidence" value="ECO:0007669"/>
    <property type="project" value="TreeGrafter"/>
</dbReference>
<dbReference type="Pfam" id="PF01551">
    <property type="entry name" value="Peptidase_M23"/>
    <property type="match status" value="1"/>
</dbReference>
<dbReference type="Gene3D" id="2.70.70.10">
    <property type="entry name" value="Glucose Permease (Domain IIA)"/>
    <property type="match status" value="1"/>
</dbReference>
<accession>A0A5Q2MG43</accession>
<gene>
    <name evidence="5" type="ORF">GEV26_04530</name>
</gene>
<reference evidence="5 6" key="1">
    <citation type="submission" date="2019-11" db="EMBL/GenBank/DDBJ databases">
        <authorList>
            <person name="Li J."/>
        </authorList>
    </citation>
    <scope>NUCLEOTIDE SEQUENCE [LARGE SCALE GENOMIC DNA]</scope>
    <source>
        <strain evidence="5 6">MF47</strain>
    </source>
</reference>
<name>A0A5Q2MG43_9ACTN</name>
<keyword evidence="1 3" id="KW-0732">Signal</keyword>
<evidence type="ECO:0000256" key="3">
    <source>
        <dbReference type="SAM" id="SignalP"/>
    </source>
</evidence>
<dbReference type="PANTHER" id="PTHR21666:SF289">
    <property type="entry name" value="L-ALA--D-GLU ENDOPEPTIDASE"/>
    <property type="match status" value="1"/>
</dbReference>
<organism evidence="5 6">
    <name type="scientific">Aeromicrobium yanjiei</name>
    <dbReference type="NCBI Taxonomy" id="2662028"/>
    <lineage>
        <taxon>Bacteria</taxon>
        <taxon>Bacillati</taxon>
        <taxon>Actinomycetota</taxon>
        <taxon>Actinomycetes</taxon>
        <taxon>Propionibacteriales</taxon>
        <taxon>Nocardioidaceae</taxon>
        <taxon>Aeromicrobium</taxon>
    </lineage>
</organism>
<feature type="region of interest" description="Disordered" evidence="2">
    <location>
        <begin position="36"/>
        <end position="59"/>
    </location>
</feature>
<evidence type="ECO:0000256" key="1">
    <source>
        <dbReference type="ARBA" id="ARBA00022729"/>
    </source>
</evidence>
<feature type="chain" id="PRO_5024434725" evidence="3">
    <location>
        <begin position="34"/>
        <end position="423"/>
    </location>
</feature>
<dbReference type="EMBL" id="CP045737">
    <property type="protein sequence ID" value="QGG40689.1"/>
    <property type="molecule type" value="Genomic_DNA"/>
</dbReference>
<dbReference type="Proteomes" id="UP000392064">
    <property type="component" value="Chromosome"/>
</dbReference>
<evidence type="ECO:0000259" key="4">
    <source>
        <dbReference type="Pfam" id="PF01551"/>
    </source>
</evidence>
<evidence type="ECO:0000256" key="2">
    <source>
        <dbReference type="SAM" id="MobiDB-lite"/>
    </source>
</evidence>
<feature type="signal peptide" evidence="3">
    <location>
        <begin position="1"/>
        <end position="33"/>
    </location>
</feature>
<sequence length="423" mass="45588">MHSSVTHPRHRRALTALVLTAALVASLATPSFADRKDDLEKQKKDANREQTEAKKHLDASTAELEKAAAALRVAQGKLDAAEANLGRTRGKLATAQAVDDQMQLELERSEAKLRKARAKLKKGQKQLKASESSVEEFAVQQALQGDRRLNAVSGLLRGEDTEQFSEQMSLNTVVGDQQVATMQRLDATRVILKLKREKVQKLRDEVQVKRAQAAANLVDMQRLEEVAEGQAAQVAKLVKARQEIRNSASAAVAEDERQYREKVAEANRLAAQLRALAAKQVKSGGKGSGGDSGGALSYPVAGPITSPFGMRRHPITGVYKLHDGTDFGVGCGTPIRAAASGTVIQQYFNAAYGNRVILNNGVKRGVNVVTTYNHLSRFAVGAGSKVSRGQVIGYVGSTGYSTGCHLHFMVLSNGNTVNPMGWL</sequence>
<dbReference type="PANTHER" id="PTHR21666">
    <property type="entry name" value="PEPTIDASE-RELATED"/>
    <property type="match status" value="1"/>
</dbReference>
<feature type="domain" description="M23ase beta-sheet core" evidence="4">
    <location>
        <begin position="321"/>
        <end position="419"/>
    </location>
</feature>
<dbReference type="RefSeq" id="WP_153651960.1">
    <property type="nucleotide sequence ID" value="NZ_CP045737.1"/>
</dbReference>
<dbReference type="InterPro" id="IPR011055">
    <property type="entry name" value="Dup_hybrid_motif"/>
</dbReference>